<dbReference type="AlphaFoldDB" id="A0A2A2JP14"/>
<feature type="transmembrane region" description="Helical" evidence="2">
    <location>
        <begin position="12"/>
        <end position="33"/>
    </location>
</feature>
<dbReference type="Pfam" id="PF10321">
    <property type="entry name" value="7TM_GPCR_Srt"/>
    <property type="match status" value="1"/>
</dbReference>
<protein>
    <recommendedName>
        <fullName evidence="5">Serpentine receptor class gamma</fullName>
    </recommendedName>
</protein>
<keyword evidence="2" id="KW-0812">Transmembrane</keyword>
<keyword evidence="2" id="KW-0472">Membrane</keyword>
<dbReference type="STRING" id="2018661.A0A2A2JP14"/>
<dbReference type="InterPro" id="IPR019425">
    <property type="entry name" value="7TM_GPCR_serpentine_rcpt_Srt"/>
</dbReference>
<dbReference type="Proteomes" id="UP000218231">
    <property type="component" value="Unassembled WGS sequence"/>
</dbReference>
<gene>
    <name evidence="3" type="ORF">WR25_20340</name>
</gene>
<comment type="caution">
    <text evidence="3">The sequence shown here is derived from an EMBL/GenBank/DDBJ whole genome shotgun (WGS) entry which is preliminary data.</text>
</comment>
<feature type="transmembrane region" description="Helical" evidence="2">
    <location>
        <begin position="135"/>
        <end position="158"/>
    </location>
</feature>
<accession>A0A2A2JP14</accession>
<sequence length="212" mass="24359">MDDKRRCQASFGSSRTYVALLIPVTWFSIIFFYESPCIFNSKAQAEINDPLIFTNRTMEYNDYKQVFNNAFFCLGNAFMYLTLWVRFHRKFAEYFTEAGNQKDKFMFIQVTIISSLNIISGILYTLMLYVEIPVAYVVIAHSTYQLIHCSPAFIYLIMNKSIRRQIGKICCGKQSQNRVYSSNPGGATQPNSNIDRSSSYVRDAAHLGSSQI</sequence>
<evidence type="ECO:0000256" key="1">
    <source>
        <dbReference type="SAM" id="MobiDB-lite"/>
    </source>
</evidence>
<feature type="transmembrane region" description="Helical" evidence="2">
    <location>
        <begin position="66"/>
        <end position="85"/>
    </location>
</feature>
<dbReference type="EMBL" id="LIAE01010309">
    <property type="protein sequence ID" value="PAV63403.1"/>
    <property type="molecule type" value="Genomic_DNA"/>
</dbReference>
<proteinExistence type="predicted"/>
<organism evidence="3 4">
    <name type="scientific">Diploscapter pachys</name>
    <dbReference type="NCBI Taxonomy" id="2018661"/>
    <lineage>
        <taxon>Eukaryota</taxon>
        <taxon>Metazoa</taxon>
        <taxon>Ecdysozoa</taxon>
        <taxon>Nematoda</taxon>
        <taxon>Chromadorea</taxon>
        <taxon>Rhabditida</taxon>
        <taxon>Rhabditina</taxon>
        <taxon>Rhabditomorpha</taxon>
        <taxon>Rhabditoidea</taxon>
        <taxon>Rhabditidae</taxon>
        <taxon>Diploscapter</taxon>
    </lineage>
</organism>
<evidence type="ECO:0000256" key="2">
    <source>
        <dbReference type="SAM" id="Phobius"/>
    </source>
</evidence>
<name>A0A2A2JP14_9BILA</name>
<keyword evidence="4" id="KW-1185">Reference proteome</keyword>
<evidence type="ECO:0008006" key="5">
    <source>
        <dbReference type="Google" id="ProtNLM"/>
    </source>
</evidence>
<dbReference type="SUPFAM" id="SSF81321">
    <property type="entry name" value="Family A G protein-coupled receptor-like"/>
    <property type="match status" value="1"/>
</dbReference>
<dbReference type="PANTHER" id="PTHR23021">
    <property type="entry name" value="SERPENTINE RECEPTOR, CLASS T"/>
    <property type="match status" value="1"/>
</dbReference>
<dbReference type="PANTHER" id="PTHR23021:SF11">
    <property type="entry name" value="SERPENTINE RECEPTOR, CLASS T"/>
    <property type="match status" value="1"/>
</dbReference>
<keyword evidence="2" id="KW-1133">Transmembrane helix</keyword>
<feature type="region of interest" description="Disordered" evidence="1">
    <location>
        <begin position="176"/>
        <end position="196"/>
    </location>
</feature>
<evidence type="ECO:0000313" key="3">
    <source>
        <dbReference type="EMBL" id="PAV63403.1"/>
    </source>
</evidence>
<feature type="transmembrane region" description="Helical" evidence="2">
    <location>
        <begin position="106"/>
        <end position="129"/>
    </location>
</feature>
<evidence type="ECO:0000313" key="4">
    <source>
        <dbReference type="Proteomes" id="UP000218231"/>
    </source>
</evidence>
<reference evidence="3 4" key="1">
    <citation type="journal article" date="2017" name="Curr. Biol.">
        <title>Genome architecture and evolution of a unichromosomal asexual nematode.</title>
        <authorList>
            <person name="Fradin H."/>
            <person name="Zegar C."/>
            <person name="Gutwein M."/>
            <person name="Lucas J."/>
            <person name="Kovtun M."/>
            <person name="Corcoran D."/>
            <person name="Baugh L.R."/>
            <person name="Kiontke K."/>
            <person name="Gunsalus K."/>
            <person name="Fitch D.H."/>
            <person name="Piano F."/>
        </authorList>
    </citation>
    <scope>NUCLEOTIDE SEQUENCE [LARGE SCALE GENOMIC DNA]</scope>
    <source>
        <strain evidence="3">PF1309</strain>
    </source>
</reference>